<protein>
    <submittedName>
        <fullName evidence="4">DUF2470 domain-containing protein</fullName>
    </submittedName>
</protein>
<organism evidence="4 5">
    <name type="scientific">Streptomyces subrutilus</name>
    <dbReference type="NCBI Taxonomy" id="36818"/>
    <lineage>
        <taxon>Bacteria</taxon>
        <taxon>Bacillati</taxon>
        <taxon>Actinomycetota</taxon>
        <taxon>Actinomycetes</taxon>
        <taxon>Kitasatosporales</taxon>
        <taxon>Streptomycetaceae</taxon>
        <taxon>Streptomyces</taxon>
    </lineage>
</organism>
<dbReference type="RefSeq" id="WP_150517426.1">
    <property type="nucleotide sequence ID" value="NZ_BMVX01000006.1"/>
</dbReference>
<dbReference type="SUPFAM" id="SSF50475">
    <property type="entry name" value="FMN-binding split barrel"/>
    <property type="match status" value="1"/>
</dbReference>
<evidence type="ECO:0000313" key="3">
    <source>
        <dbReference type="EMBL" id="GGZ60539.1"/>
    </source>
</evidence>
<dbReference type="InterPro" id="IPR037119">
    <property type="entry name" value="Haem_oxidase_HugZ-like_sf"/>
</dbReference>
<dbReference type="KEGG" id="ssub:CP968_08615"/>
<dbReference type="Pfam" id="PF10615">
    <property type="entry name" value="DUF2470"/>
    <property type="match status" value="1"/>
</dbReference>
<dbReference type="AlphaFoldDB" id="A0A5P2ULA6"/>
<gene>
    <name evidence="4" type="ORF">CP968_08615</name>
    <name evidence="3" type="ORF">GCM10010371_20040</name>
</gene>
<dbReference type="EMBL" id="BMVX01000006">
    <property type="protein sequence ID" value="GGZ60539.1"/>
    <property type="molecule type" value="Genomic_DNA"/>
</dbReference>
<sequence length="249" mass="26741">MRMSGASATPAADPAPAAARPTDAERVRSVLAAAHSMTVVVDGLRTEVRHLDDSDVLGRLHLHPAAPAAGNPLAALDDERPSIRLEFTDIAPTPARDRVRARVAVLGRLLTPYAEASSGDSTCMEYGQAILETSEGFSSIDLAELDAACPDPLAPYEAGMLTHLLDDHPDLVTLLLRLVDPLPATGILRALPVALDRYGITLRLEERRGHRDVRLPFPSALDHVEQSGAQIQALFSAARRRSHRNTLPA</sequence>
<dbReference type="InterPro" id="IPR019595">
    <property type="entry name" value="DUF2470"/>
</dbReference>
<reference evidence="4 5" key="2">
    <citation type="submission" date="2017-09" db="EMBL/GenBank/DDBJ databases">
        <authorList>
            <person name="Lee N."/>
            <person name="Cho B.-K."/>
        </authorList>
    </citation>
    <scope>NUCLEOTIDE SEQUENCE [LARGE SCALE GENOMIC DNA]</scope>
    <source>
        <strain evidence="4 5">ATCC 27467</strain>
    </source>
</reference>
<evidence type="ECO:0000256" key="1">
    <source>
        <dbReference type="SAM" id="MobiDB-lite"/>
    </source>
</evidence>
<dbReference type="EMBL" id="CP023701">
    <property type="protein sequence ID" value="QEU78334.1"/>
    <property type="molecule type" value="Genomic_DNA"/>
</dbReference>
<evidence type="ECO:0000313" key="5">
    <source>
        <dbReference type="Proteomes" id="UP000326831"/>
    </source>
</evidence>
<reference evidence="3" key="3">
    <citation type="submission" date="2020-09" db="EMBL/GenBank/DDBJ databases">
        <authorList>
            <person name="Sun Q."/>
            <person name="Ohkuma M."/>
        </authorList>
    </citation>
    <scope>NUCLEOTIDE SEQUENCE</scope>
    <source>
        <strain evidence="3">JCM 4834</strain>
    </source>
</reference>
<feature type="domain" description="DUF2470" evidence="2">
    <location>
        <begin position="157"/>
        <end position="231"/>
    </location>
</feature>
<evidence type="ECO:0000259" key="2">
    <source>
        <dbReference type="Pfam" id="PF10615"/>
    </source>
</evidence>
<dbReference type="Proteomes" id="UP000326831">
    <property type="component" value="Chromosome"/>
</dbReference>
<reference evidence="3" key="1">
    <citation type="journal article" date="2014" name="Int. J. Syst. Evol. Microbiol.">
        <title>Complete genome sequence of Corynebacterium casei LMG S-19264T (=DSM 44701T), isolated from a smear-ripened cheese.</title>
        <authorList>
            <consortium name="US DOE Joint Genome Institute (JGI-PGF)"/>
            <person name="Walter F."/>
            <person name="Albersmeier A."/>
            <person name="Kalinowski J."/>
            <person name="Ruckert C."/>
        </authorList>
    </citation>
    <scope>NUCLEOTIDE SEQUENCE</scope>
    <source>
        <strain evidence="3">JCM 4834</strain>
    </source>
</reference>
<evidence type="ECO:0000313" key="4">
    <source>
        <dbReference type="EMBL" id="QEU78334.1"/>
    </source>
</evidence>
<name>A0A5P2ULA6_9ACTN</name>
<accession>A0A5P2ULA6</accession>
<proteinExistence type="predicted"/>
<feature type="region of interest" description="Disordered" evidence="1">
    <location>
        <begin position="1"/>
        <end position="23"/>
    </location>
</feature>
<keyword evidence="5" id="KW-1185">Reference proteome</keyword>
<dbReference type="Proteomes" id="UP000634660">
    <property type="component" value="Unassembled WGS sequence"/>
</dbReference>
<feature type="compositionally biased region" description="Low complexity" evidence="1">
    <location>
        <begin position="1"/>
        <end position="21"/>
    </location>
</feature>
<dbReference type="OrthoDB" id="3381348at2"/>
<dbReference type="Gene3D" id="3.20.180.10">
    <property type="entry name" value="PNP-oxidase-like"/>
    <property type="match status" value="1"/>
</dbReference>